<dbReference type="PANTHER" id="PTHR43248:SF25">
    <property type="entry name" value="AB HYDROLASE-1 DOMAIN-CONTAINING PROTEIN-RELATED"/>
    <property type="match status" value="1"/>
</dbReference>
<dbReference type="InterPro" id="IPR029058">
    <property type="entry name" value="AB_hydrolase_fold"/>
</dbReference>
<dbReference type="GO" id="GO:0016787">
    <property type="term" value="F:hydrolase activity"/>
    <property type="evidence" value="ECO:0007669"/>
    <property type="project" value="UniProtKB-KW"/>
</dbReference>
<dbReference type="InterPro" id="IPR000073">
    <property type="entry name" value="AB_hydrolase_1"/>
</dbReference>
<keyword evidence="3" id="KW-0732">Signal</keyword>
<dbReference type="Gene3D" id="3.40.50.1820">
    <property type="entry name" value="alpha/beta hydrolase"/>
    <property type="match status" value="1"/>
</dbReference>
<dbReference type="Pfam" id="PF00561">
    <property type="entry name" value="Abhydrolase_1"/>
    <property type="match status" value="1"/>
</dbReference>
<feature type="domain" description="AB hydrolase-1" evidence="4">
    <location>
        <begin position="90"/>
        <end position="271"/>
    </location>
</feature>
<comment type="caution">
    <text evidence="6">The sequence shown here is derived from an EMBL/GenBank/DDBJ whole genome shotgun (WGS) entry which is preliminary data.</text>
</comment>
<gene>
    <name evidence="6" type="ORF">CC78DRAFT_519226</name>
</gene>
<comment type="similarity">
    <text evidence="1">Belongs to the peptidase S33 family.</text>
</comment>
<dbReference type="Pfam" id="PF08386">
    <property type="entry name" value="Abhydrolase_4"/>
    <property type="match status" value="1"/>
</dbReference>
<feature type="signal peptide" evidence="3">
    <location>
        <begin position="1"/>
        <end position="17"/>
    </location>
</feature>
<reference evidence="7" key="1">
    <citation type="journal article" date="2020" name="Stud. Mycol.">
        <title>101 Dothideomycetes genomes: A test case for predicting lifestyles and emergence of pathogens.</title>
        <authorList>
            <person name="Haridas S."/>
            <person name="Albert R."/>
            <person name="Binder M."/>
            <person name="Bloem J."/>
            <person name="LaButti K."/>
            <person name="Salamov A."/>
            <person name="Andreopoulos B."/>
            <person name="Baker S."/>
            <person name="Barry K."/>
            <person name="Bills G."/>
            <person name="Bluhm B."/>
            <person name="Cannon C."/>
            <person name="Castanera R."/>
            <person name="Culley D."/>
            <person name="Daum C."/>
            <person name="Ezra D."/>
            <person name="Gonzalez J."/>
            <person name="Henrissat B."/>
            <person name="Kuo A."/>
            <person name="Liang C."/>
            <person name="Lipzen A."/>
            <person name="Lutzoni F."/>
            <person name="Magnuson J."/>
            <person name="Mondo S."/>
            <person name="Nolan M."/>
            <person name="Ohm R."/>
            <person name="Pangilinan J."/>
            <person name="Park H.-J."/>
            <person name="Ramirez L."/>
            <person name="Alfaro M."/>
            <person name="Sun H."/>
            <person name="Tritt A."/>
            <person name="Yoshinaga Y."/>
            <person name="Zwiers L.-H."/>
            <person name="Turgeon B."/>
            <person name="Goodwin S."/>
            <person name="Spatafora J."/>
            <person name="Crous P."/>
            <person name="Grigoriev I."/>
        </authorList>
    </citation>
    <scope>NUCLEOTIDE SEQUENCE [LARGE SCALE GENOMIC DNA]</scope>
    <source>
        <strain evidence="7">CBS 304.66</strain>
    </source>
</reference>
<dbReference type="SUPFAM" id="SSF53474">
    <property type="entry name" value="alpha/beta-Hydrolases"/>
    <property type="match status" value="1"/>
</dbReference>
<dbReference type="PANTHER" id="PTHR43248">
    <property type="entry name" value="2-SUCCINYL-6-HYDROXY-2,4-CYCLOHEXADIENE-1-CARBOXYLATE SYNTHASE"/>
    <property type="match status" value="1"/>
</dbReference>
<name>A0A9P4MYY4_9PLEO</name>
<dbReference type="Proteomes" id="UP000800093">
    <property type="component" value="Unassembled WGS sequence"/>
</dbReference>
<dbReference type="InterPro" id="IPR013595">
    <property type="entry name" value="Pept_S33_TAP-like_C"/>
</dbReference>
<evidence type="ECO:0000256" key="2">
    <source>
        <dbReference type="ARBA" id="ARBA00022801"/>
    </source>
</evidence>
<feature type="domain" description="Peptidase S33 tripeptidyl aminopeptidase-like C-terminal" evidence="5">
    <location>
        <begin position="427"/>
        <end position="526"/>
    </location>
</feature>
<accession>A0A9P4MYY4</accession>
<feature type="chain" id="PRO_5040367022" evidence="3">
    <location>
        <begin position="18"/>
        <end position="551"/>
    </location>
</feature>
<proteinExistence type="inferred from homology"/>
<keyword evidence="7" id="KW-1185">Reference proteome</keyword>
<evidence type="ECO:0000256" key="3">
    <source>
        <dbReference type="SAM" id="SignalP"/>
    </source>
</evidence>
<dbReference type="OrthoDB" id="425534at2759"/>
<evidence type="ECO:0000259" key="4">
    <source>
        <dbReference type="Pfam" id="PF00561"/>
    </source>
</evidence>
<dbReference type="EMBL" id="ML986632">
    <property type="protein sequence ID" value="KAF2263085.1"/>
    <property type="molecule type" value="Genomic_DNA"/>
</dbReference>
<evidence type="ECO:0000259" key="5">
    <source>
        <dbReference type="Pfam" id="PF08386"/>
    </source>
</evidence>
<keyword evidence="2" id="KW-0378">Hydrolase</keyword>
<dbReference type="AlphaFoldDB" id="A0A9P4MYY4"/>
<sequence>MILQVWPLFGLVTSAFASPLSIRNNETNETIAWSFSDIPVSSSLNWVPCFNNFTCANLEVPLDYDDPSIGTTNVAFLRKSASQEPAKGDILINPGGPGGSGVAYTMQAIFDLERLLGTTYNIVGMDPRGVNNSGPNLDCFEGRPAVRDYYDTQYYADYDPKSDTSLVNQFQAAGGFGDWCSRTLKQDANYANTPATARDMLQYAEKLAESKGEDPDAAKVNYYGVSYGSTLGTTFAELFPNRVGRFIIDGVVDVEDHYGGSWTQNVLLADKAVRSFFKFCFEAGPACAFYRNDSSPEAIGRRFDAVLENVEKNPIPISDPAIVDFPVIIKATDIRGFLLLALYDANAQFQFLAQLFLGLEQNVAAFGTADTMPKAECNWDGDAYSSVQPKLLIACNDMNGRYNISTVDKWRSYVDTLEGISQYVGGVWASIITLQCRSLQFAPPENQVFKGFSKTTRTNTPMLFTSNRIDPVASSADKMAAFFPGSVVLKQDAVGHGLQVAKSNCTSGHLLKFLETGELPSPGIMCDVENKPFESPVSAKRRLLKRGHFGL</sequence>
<evidence type="ECO:0000313" key="6">
    <source>
        <dbReference type="EMBL" id="KAF2263085.1"/>
    </source>
</evidence>
<organism evidence="6 7">
    <name type="scientific">Lojkania enalia</name>
    <dbReference type="NCBI Taxonomy" id="147567"/>
    <lineage>
        <taxon>Eukaryota</taxon>
        <taxon>Fungi</taxon>
        <taxon>Dikarya</taxon>
        <taxon>Ascomycota</taxon>
        <taxon>Pezizomycotina</taxon>
        <taxon>Dothideomycetes</taxon>
        <taxon>Pleosporomycetidae</taxon>
        <taxon>Pleosporales</taxon>
        <taxon>Pleosporales incertae sedis</taxon>
        <taxon>Lojkania</taxon>
    </lineage>
</organism>
<evidence type="ECO:0000256" key="1">
    <source>
        <dbReference type="ARBA" id="ARBA00010088"/>
    </source>
</evidence>
<evidence type="ECO:0000313" key="7">
    <source>
        <dbReference type="Proteomes" id="UP000800093"/>
    </source>
</evidence>
<protein>
    <submittedName>
        <fullName evidence="6">Alpha/beta-hydrolase</fullName>
    </submittedName>
</protein>
<dbReference type="InterPro" id="IPR051601">
    <property type="entry name" value="Serine_prot/Carboxylest_S33"/>
</dbReference>